<sequence length="183" mass="21789">MKKIFFYLSIILLLSSCATFKNEKFIDNKLETSSLDLINGTYNNLPFSGDGFYVRSLTSVFDRNTNMFNFKEKYEKKDLKVILKAINQNRLNVKIYEAENLLFDRNLKVKLKHDGFIYLKEKRFMLDGIPLIFGGWNIQKSRFRIDENKNLYVESNYFFCNGILIVMSDWKTFHYNLTFEKTL</sequence>
<dbReference type="Pfam" id="PF08139">
    <property type="entry name" value="LPAM_1"/>
    <property type="match status" value="1"/>
</dbReference>
<dbReference type="EMBL" id="BAABHX010000001">
    <property type="protein sequence ID" value="GAA5086637.1"/>
    <property type="molecule type" value="Genomic_DNA"/>
</dbReference>
<feature type="signal peptide" evidence="3">
    <location>
        <begin position="1"/>
        <end position="21"/>
    </location>
</feature>
<dbReference type="PROSITE" id="PS51257">
    <property type="entry name" value="PROKAR_LIPOPROTEIN"/>
    <property type="match status" value="1"/>
</dbReference>
<feature type="chain" id="PRO_5046808498" description="Type IV secretion system putative lipoprotein virB7" evidence="3">
    <location>
        <begin position="22"/>
        <end position="183"/>
    </location>
</feature>
<evidence type="ECO:0000313" key="4">
    <source>
        <dbReference type="EMBL" id="GAA5086637.1"/>
    </source>
</evidence>
<reference evidence="5" key="1">
    <citation type="journal article" date="2019" name="Int. J. Syst. Evol. Microbiol.">
        <title>The Global Catalogue of Microorganisms (GCM) 10K type strain sequencing project: providing services to taxonomists for standard genome sequencing and annotation.</title>
        <authorList>
            <consortium name="The Broad Institute Genomics Platform"/>
            <consortium name="The Broad Institute Genome Sequencing Center for Infectious Disease"/>
            <person name="Wu L."/>
            <person name="Ma J."/>
        </authorList>
    </citation>
    <scope>NUCLEOTIDE SEQUENCE [LARGE SCALE GENOMIC DNA]</scope>
    <source>
        <strain evidence="5">JCM 18019</strain>
    </source>
</reference>
<proteinExistence type="predicted"/>
<protein>
    <recommendedName>
        <fullName evidence="1">Type IV secretion system putative lipoprotein virB7</fullName>
    </recommendedName>
</protein>
<organism evidence="4 5">
    <name type="scientific">Chryseobacterium ginsengisoli</name>
    <dbReference type="NCBI Taxonomy" id="363853"/>
    <lineage>
        <taxon>Bacteria</taxon>
        <taxon>Pseudomonadati</taxon>
        <taxon>Bacteroidota</taxon>
        <taxon>Flavobacteriia</taxon>
        <taxon>Flavobacteriales</taxon>
        <taxon>Weeksellaceae</taxon>
        <taxon>Chryseobacterium group</taxon>
        <taxon>Chryseobacterium</taxon>
    </lineage>
</organism>
<dbReference type="RefSeq" id="WP_345200550.1">
    <property type="nucleotide sequence ID" value="NZ_BAABHX010000001.1"/>
</dbReference>
<dbReference type="InterPro" id="IPR012640">
    <property type="entry name" value="Membr_lipoprot_lipid_attach_CS"/>
</dbReference>
<comment type="caution">
    <text evidence="4">The sequence shown here is derived from an EMBL/GenBank/DDBJ whole genome shotgun (WGS) entry which is preliminary data.</text>
</comment>
<name>A0ABP9LZW5_9FLAO</name>
<evidence type="ECO:0000256" key="2">
    <source>
        <dbReference type="ARBA" id="ARBA00022729"/>
    </source>
</evidence>
<accession>A0ABP9LZW5</accession>
<evidence type="ECO:0000313" key="5">
    <source>
        <dbReference type="Proteomes" id="UP001500353"/>
    </source>
</evidence>
<gene>
    <name evidence="4" type="ORF">GCM10023210_08730</name>
</gene>
<evidence type="ECO:0000256" key="1">
    <source>
        <dbReference type="ARBA" id="ARBA00017922"/>
    </source>
</evidence>
<evidence type="ECO:0000256" key="3">
    <source>
        <dbReference type="SAM" id="SignalP"/>
    </source>
</evidence>
<dbReference type="Proteomes" id="UP001500353">
    <property type="component" value="Unassembled WGS sequence"/>
</dbReference>
<keyword evidence="5" id="KW-1185">Reference proteome</keyword>
<keyword evidence="2 3" id="KW-0732">Signal</keyword>